<sequence length="112" mass="12625">MNLKHLALVTALTLAPAALVAQTPTPGRNDYDVNQRRADQQARIGQGVRSGQLTGRETAHLESQEHGIHQEERGMRAQDGGHLTHQDRTTLHHQQNQESRRIYRDKHNAAVR</sequence>
<accession>A0A4Q0T399</accession>
<feature type="signal peptide" evidence="2">
    <location>
        <begin position="1"/>
        <end position="20"/>
    </location>
</feature>
<organism evidence="3 4">
    <name type="scientific">Granulicella sibirica</name>
    <dbReference type="NCBI Taxonomy" id="2479048"/>
    <lineage>
        <taxon>Bacteria</taxon>
        <taxon>Pseudomonadati</taxon>
        <taxon>Acidobacteriota</taxon>
        <taxon>Terriglobia</taxon>
        <taxon>Terriglobales</taxon>
        <taxon>Acidobacteriaceae</taxon>
        <taxon>Granulicella</taxon>
    </lineage>
</organism>
<comment type="caution">
    <text evidence="3">The sequence shown here is derived from an EMBL/GenBank/DDBJ whole genome shotgun (WGS) entry which is preliminary data.</text>
</comment>
<dbReference type="AlphaFoldDB" id="A0A4Q0T399"/>
<name>A0A4Q0T399_9BACT</name>
<keyword evidence="2" id="KW-0732">Signal</keyword>
<dbReference type="Proteomes" id="UP000289437">
    <property type="component" value="Unassembled WGS sequence"/>
</dbReference>
<protein>
    <submittedName>
        <fullName evidence="3">Uncharacterized protein</fullName>
    </submittedName>
</protein>
<evidence type="ECO:0000256" key="2">
    <source>
        <dbReference type="SAM" id="SignalP"/>
    </source>
</evidence>
<feature type="compositionally biased region" description="Basic and acidic residues" evidence="1">
    <location>
        <begin position="57"/>
        <end position="76"/>
    </location>
</feature>
<reference evidence="4" key="2">
    <citation type="submission" date="2019-02" db="EMBL/GenBank/DDBJ databases">
        <title>Granulicella sibirica sp. nov., a psychrotolerant acidobacterium isolated from an organic soil layer in forested tundra, West Siberia.</title>
        <authorList>
            <person name="Oshkin I.Y."/>
            <person name="Kulichevskaya I.S."/>
            <person name="Rijpstra W.I.C."/>
            <person name="Sinninghe Damste J.S."/>
            <person name="Rakitin A.L."/>
            <person name="Ravin N.V."/>
            <person name="Dedysh S.N."/>
        </authorList>
    </citation>
    <scope>NUCLEOTIDE SEQUENCE [LARGE SCALE GENOMIC DNA]</scope>
    <source>
        <strain evidence="4">AF10</strain>
    </source>
</reference>
<proteinExistence type="predicted"/>
<feature type="chain" id="PRO_5020658683" evidence="2">
    <location>
        <begin position="21"/>
        <end position="112"/>
    </location>
</feature>
<evidence type="ECO:0000313" key="3">
    <source>
        <dbReference type="EMBL" id="RXH58063.1"/>
    </source>
</evidence>
<feature type="compositionally biased region" description="Basic and acidic residues" evidence="1">
    <location>
        <begin position="98"/>
        <end position="112"/>
    </location>
</feature>
<reference evidence="3 4" key="1">
    <citation type="submission" date="2018-11" db="EMBL/GenBank/DDBJ databases">
        <authorList>
            <person name="Mardanov A.V."/>
            <person name="Ravin N.V."/>
            <person name="Dedysh S.N."/>
        </authorList>
    </citation>
    <scope>NUCLEOTIDE SEQUENCE [LARGE SCALE GENOMIC DNA]</scope>
    <source>
        <strain evidence="3 4">AF10</strain>
    </source>
</reference>
<feature type="region of interest" description="Disordered" evidence="1">
    <location>
        <begin position="22"/>
        <end position="112"/>
    </location>
</feature>
<dbReference type="OrthoDB" id="121460at2"/>
<feature type="compositionally biased region" description="Basic and acidic residues" evidence="1">
    <location>
        <begin position="29"/>
        <end position="40"/>
    </location>
</feature>
<gene>
    <name evidence="3" type="ORF">GRAN_1373</name>
</gene>
<dbReference type="RefSeq" id="WP_128912132.1">
    <property type="nucleotide sequence ID" value="NZ_RDSM01000001.1"/>
</dbReference>
<dbReference type="EMBL" id="RDSM01000001">
    <property type="protein sequence ID" value="RXH58063.1"/>
    <property type="molecule type" value="Genomic_DNA"/>
</dbReference>
<evidence type="ECO:0000313" key="4">
    <source>
        <dbReference type="Proteomes" id="UP000289437"/>
    </source>
</evidence>
<keyword evidence="4" id="KW-1185">Reference proteome</keyword>
<evidence type="ECO:0000256" key="1">
    <source>
        <dbReference type="SAM" id="MobiDB-lite"/>
    </source>
</evidence>